<keyword evidence="13" id="KW-1185">Reference proteome</keyword>
<evidence type="ECO:0000256" key="8">
    <source>
        <dbReference type="SAM" id="MobiDB-lite"/>
    </source>
</evidence>
<dbReference type="GO" id="GO:0007155">
    <property type="term" value="P:cell adhesion"/>
    <property type="evidence" value="ECO:0007669"/>
    <property type="project" value="UniProtKB-KW"/>
</dbReference>
<feature type="chain" id="PRO_5012140334" description="Chaplin domain-containing protein" evidence="10">
    <location>
        <begin position="29"/>
        <end position="370"/>
    </location>
</feature>
<keyword evidence="5" id="KW-0130">Cell adhesion</keyword>
<keyword evidence="3" id="KW-0964">Secreted</keyword>
<dbReference type="InterPro" id="IPR005528">
    <property type="entry name" value="ChpA-H"/>
</dbReference>
<evidence type="ECO:0000256" key="3">
    <source>
        <dbReference type="ARBA" id="ARBA00022525"/>
    </source>
</evidence>
<sequence length="370" mass="35852">MRQALSKGMLTAAAATSILSLPGGHAFAADADAAAVGSPGVLSGNTVSAPITVPVNVSGNSVNGVSALNPTFGNTAVNETGGTSRGGPHPGAVSHRPGSPHDPYAAPAPAKHAAPGGSARPGAPAKTDTARTGTTAMSSTSAKKDAPARPGGPAKHAAPASSGHQAPAAKAGGPAKRTASGRHAAPARPLEPVTQGRGATGRSGKHAKPGQDTLGGGSAARGAAVGSPGVLAGNLGQVPLSVPVNLCGNTVNVIALLNPAFGTFCGNSAKPVRPVTPVTPVTPPVVTPPRVTVPPREHTRVVPPRPSPERPAVRVPGQVPPAHAVQTTPGRAVLADTGAGAGTMGAAAASLALLVGGGVLYRRATLAARR</sequence>
<name>A0A1Q4VD47_9ACTN</name>
<feature type="signal peptide" evidence="10">
    <location>
        <begin position="1"/>
        <end position="28"/>
    </location>
</feature>
<feature type="region of interest" description="Disordered" evidence="8">
    <location>
        <begin position="294"/>
        <end position="323"/>
    </location>
</feature>
<keyword evidence="6 7" id="KW-0034">Amyloid</keyword>
<evidence type="ECO:0000256" key="4">
    <source>
        <dbReference type="ARBA" id="ARBA00022729"/>
    </source>
</evidence>
<dbReference type="Pfam" id="PF03777">
    <property type="entry name" value="ChpA-C"/>
    <property type="match status" value="2"/>
</dbReference>
<evidence type="ECO:0000256" key="1">
    <source>
        <dbReference type="ARBA" id="ARBA00004191"/>
    </source>
</evidence>
<comment type="caution">
    <text evidence="12">The sequence shown here is derived from an EMBL/GenBank/DDBJ whole genome shotgun (WGS) entry which is preliminary data.</text>
</comment>
<keyword evidence="4 10" id="KW-0732">Signal</keyword>
<dbReference type="PROSITE" id="PS51884">
    <property type="entry name" value="CHAPLIN"/>
    <property type="match status" value="2"/>
</dbReference>
<dbReference type="RefSeq" id="WP_073783177.1">
    <property type="nucleotide sequence ID" value="NZ_CP109290.1"/>
</dbReference>
<evidence type="ECO:0000313" key="13">
    <source>
        <dbReference type="Proteomes" id="UP000186455"/>
    </source>
</evidence>
<evidence type="ECO:0000259" key="11">
    <source>
        <dbReference type="PROSITE" id="PS51884"/>
    </source>
</evidence>
<reference evidence="12 13" key="1">
    <citation type="submission" date="2015-06" db="EMBL/GenBank/DDBJ databases">
        <title>Cloning and characterization of the uncialamcin biosynthetic gene cluster.</title>
        <authorList>
            <person name="Yan X."/>
            <person name="Huang T."/>
            <person name="Ge H."/>
            <person name="Shen B."/>
        </authorList>
    </citation>
    <scope>NUCLEOTIDE SEQUENCE [LARGE SCALE GENOMIC DNA]</scope>
    <source>
        <strain evidence="12 13">DCA2648</strain>
    </source>
</reference>
<accession>A0A1Q4VD47</accession>
<feature type="domain" description="Chaplin" evidence="11">
    <location>
        <begin position="227"/>
        <end position="267"/>
    </location>
</feature>
<evidence type="ECO:0000256" key="7">
    <source>
        <dbReference type="PROSITE-ProRule" id="PRU01232"/>
    </source>
</evidence>
<feature type="compositionally biased region" description="Low complexity" evidence="8">
    <location>
        <begin position="101"/>
        <end position="125"/>
    </location>
</feature>
<feature type="compositionally biased region" description="Polar residues" evidence="8">
    <location>
        <begin position="130"/>
        <end position="141"/>
    </location>
</feature>
<proteinExistence type="predicted"/>
<gene>
    <name evidence="12" type="ORF">AB852_02635</name>
</gene>
<dbReference type="EMBL" id="LFBV01000001">
    <property type="protein sequence ID" value="OKH95689.1"/>
    <property type="molecule type" value="Genomic_DNA"/>
</dbReference>
<evidence type="ECO:0000256" key="10">
    <source>
        <dbReference type="SAM" id="SignalP"/>
    </source>
</evidence>
<evidence type="ECO:0000256" key="6">
    <source>
        <dbReference type="ARBA" id="ARBA00023087"/>
    </source>
</evidence>
<dbReference type="Proteomes" id="UP000186455">
    <property type="component" value="Unassembled WGS sequence"/>
</dbReference>
<keyword evidence="2" id="KW-0134">Cell wall</keyword>
<keyword evidence="9" id="KW-0812">Transmembrane</keyword>
<feature type="region of interest" description="Disordered" evidence="8">
    <location>
        <begin position="73"/>
        <end position="223"/>
    </location>
</feature>
<feature type="compositionally biased region" description="Polar residues" evidence="8">
    <location>
        <begin position="73"/>
        <end position="82"/>
    </location>
</feature>
<evidence type="ECO:0000256" key="5">
    <source>
        <dbReference type="ARBA" id="ARBA00022889"/>
    </source>
</evidence>
<keyword evidence="9" id="KW-1133">Transmembrane helix</keyword>
<feature type="compositionally biased region" description="Low complexity" evidence="8">
    <location>
        <begin position="166"/>
        <end position="176"/>
    </location>
</feature>
<dbReference type="STRING" id="1048205.AB852_02635"/>
<dbReference type="AlphaFoldDB" id="A0A1Q4VD47"/>
<organism evidence="12 13">
    <name type="scientific">Streptomyces uncialis</name>
    <dbReference type="NCBI Taxonomy" id="1048205"/>
    <lineage>
        <taxon>Bacteria</taxon>
        <taxon>Bacillati</taxon>
        <taxon>Actinomycetota</taxon>
        <taxon>Actinomycetes</taxon>
        <taxon>Kitasatosporales</taxon>
        <taxon>Streptomycetaceae</taxon>
        <taxon>Streptomyces</taxon>
    </lineage>
</organism>
<evidence type="ECO:0000256" key="2">
    <source>
        <dbReference type="ARBA" id="ARBA00022512"/>
    </source>
</evidence>
<protein>
    <recommendedName>
        <fullName evidence="11">Chaplin domain-containing protein</fullName>
    </recommendedName>
</protein>
<comment type="subcellular location">
    <subcellularLocation>
        <location evidence="1">Secreted</location>
        <location evidence="1">Cell wall</location>
    </subcellularLocation>
</comment>
<keyword evidence="9" id="KW-0472">Membrane</keyword>
<evidence type="ECO:0000256" key="9">
    <source>
        <dbReference type="SAM" id="Phobius"/>
    </source>
</evidence>
<feature type="domain" description="Chaplin" evidence="11">
    <location>
        <begin position="38"/>
        <end position="78"/>
    </location>
</feature>
<feature type="transmembrane region" description="Helical" evidence="9">
    <location>
        <begin position="339"/>
        <end position="361"/>
    </location>
</feature>
<evidence type="ECO:0000313" key="12">
    <source>
        <dbReference type="EMBL" id="OKH95689.1"/>
    </source>
</evidence>